<proteinExistence type="predicted"/>
<keyword evidence="4" id="KW-1185">Reference proteome</keyword>
<gene>
    <name evidence="3" type="ORF">VP1G_02031</name>
</gene>
<dbReference type="STRING" id="694573.A0A194USL0"/>
<dbReference type="AlphaFoldDB" id="A0A194USL0"/>
<name>A0A194USL0_CYTMA</name>
<evidence type="ECO:0000313" key="3">
    <source>
        <dbReference type="EMBL" id="KUI54682.1"/>
    </source>
</evidence>
<evidence type="ECO:0000256" key="1">
    <source>
        <dbReference type="SAM" id="MobiDB-lite"/>
    </source>
</evidence>
<dbReference type="InterPro" id="IPR040841">
    <property type="entry name" value="Luciferase_dom"/>
</dbReference>
<organism evidence="3 4">
    <name type="scientific">Cytospora mali</name>
    <name type="common">Apple Valsa canker fungus</name>
    <name type="synonym">Valsa mali</name>
    <dbReference type="NCBI Taxonomy" id="578113"/>
    <lineage>
        <taxon>Eukaryota</taxon>
        <taxon>Fungi</taxon>
        <taxon>Dikarya</taxon>
        <taxon>Ascomycota</taxon>
        <taxon>Pezizomycotina</taxon>
        <taxon>Sordariomycetes</taxon>
        <taxon>Sordariomycetidae</taxon>
        <taxon>Diaporthales</taxon>
        <taxon>Cytosporaceae</taxon>
        <taxon>Cytospora</taxon>
    </lineage>
</organism>
<dbReference type="EMBL" id="KN714675">
    <property type="protein sequence ID" value="KUI54682.1"/>
    <property type="molecule type" value="Genomic_DNA"/>
</dbReference>
<dbReference type="Pfam" id="PF17648">
    <property type="entry name" value="Luciferase"/>
    <property type="match status" value="1"/>
</dbReference>
<feature type="region of interest" description="Disordered" evidence="1">
    <location>
        <begin position="89"/>
        <end position="131"/>
    </location>
</feature>
<protein>
    <recommendedName>
        <fullName evidence="2">Luciferase domain-containing protein</fullName>
    </recommendedName>
</protein>
<reference evidence="4" key="1">
    <citation type="submission" date="2014-12" db="EMBL/GenBank/DDBJ databases">
        <title>Genome Sequence of Valsa Canker Pathogens Uncovers a Specific Adaption of Colonization on Woody Bark.</title>
        <authorList>
            <person name="Yin Z."/>
            <person name="Liu H."/>
            <person name="Gao X."/>
            <person name="Li Z."/>
            <person name="Song N."/>
            <person name="Ke X."/>
            <person name="Dai Q."/>
            <person name="Wu Y."/>
            <person name="Sun Y."/>
            <person name="Xu J.-R."/>
            <person name="Kang Z.K."/>
            <person name="Wang L."/>
            <person name="Huang L."/>
        </authorList>
    </citation>
    <scope>NUCLEOTIDE SEQUENCE [LARGE SCALE GENOMIC DNA]</scope>
    <source>
        <strain evidence="4">SXYL134</strain>
    </source>
</reference>
<evidence type="ECO:0000259" key="2">
    <source>
        <dbReference type="Pfam" id="PF17648"/>
    </source>
</evidence>
<accession>A0A194USL0</accession>
<feature type="domain" description="Luciferase" evidence="2">
    <location>
        <begin position="198"/>
        <end position="246"/>
    </location>
</feature>
<dbReference type="Proteomes" id="UP000078576">
    <property type="component" value="Unassembled WGS sequence"/>
</dbReference>
<evidence type="ECO:0000313" key="4">
    <source>
        <dbReference type="Proteomes" id="UP000078576"/>
    </source>
</evidence>
<dbReference type="PANTHER" id="PTHR38695:SF1">
    <property type="entry name" value="AMINO ACID PERMEASE_ SLC12A DOMAIN-CONTAINING PROTEIN"/>
    <property type="match status" value="1"/>
</dbReference>
<sequence>MATNTFSSLAAHLRAHTIPAPQSLHQNPKLATAIALTATITLIPALNRAARSYRGFLALGPGGIPHNILGWSIQGILQLVAKWDTRSTAPFSDPKNRTPYEPHGTRTYLDAGAGPGPGNVPDRRGERPEVPGYVAPQRQTTQQGGAQVRARMVAFLEDVAARNPGVLAVRPSGLEGVGTPALWLDVEGGRGVTVPGLADAEELVRKGWAERHRLSGVWKVLPWGYVIVYAPRDEGEFEVWKGVVRAGVRFVCAGSGKEVVVD</sequence>
<feature type="compositionally biased region" description="Basic and acidic residues" evidence="1">
    <location>
        <begin position="94"/>
        <end position="104"/>
    </location>
</feature>
<dbReference type="OrthoDB" id="5358398at2759"/>
<dbReference type="PANTHER" id="PTHR38695">
    <property type="entry name" value="AMINO ACID PERMEASE_ SLC12A DOMAIN-CONTAINING PROTEIN"/>
    <property type="match status" value="1"/>
</dbReference>
<dbReference type="InterPro" id="IPR048273">
    <property type="entry name" value="Luciferase"/>
</dbReference>